<evidence type="ECO:0008006" key="3">
    <source>
        <dbReference type="Google" id="ProtNLM"/>
    </source>
</evidence>
<name>A0ABQ9YSJ8_9CRUS</name>
<proteinExistence type="predicted"/>
<comment type="caution">
    <text evidence="1">The sequence shown here is derived from an EMBL/GenBank/DDBJ whole genome shotgun (WGS) entry which is preliminary data.</text>
</comment>
<keyword evidence="2" id="KW-1185">Reference proteome</keyword>
<accession>A0ABQ9YSJ8</accession>
<dbReference type="Proteomes" id="UP001234178">
    <property type="component" value="Unassembled WGS sequence"/>
</dbReference>
<dbReference type="EMBL" id="JAOYFB010000001">
    <property type="protein sequence ID" value="KAK4003556.1"/>
    <property type="molecule type" value="Genomic_DNA"/>
</dbReference>
<dbReference type="PANTHER" id="PTHR34153:SF2">
    <property type="entry name" value="SI:CH211-262H13.3-RELATED"/>
    <property type="match status" value="1"/>
</dbReference>
<gene>
    <name evidence="1" type="ORF">OUZ56_005313</name>
</gene>
<reference evidence="1 2" key="1">
    <citation type="journal article" date="2023" name="Nucleic Acids Res.">
        <title>The hologenome of Daphnia magna reveals possible DNA methylation and microbiome-mediated evolution of the host genome.</title>
        <authorList>
            <person name="Chaturvedi A."/>
            <person name="Li X."/>
            <person name="Dhandapani V."/>
            <person name="Marshall H."/>
            <person name="Kissane S."/>
            <person name="Cuenca-Cambronero M."/>
            <person name="Asole G."/>
            <person name="Calvet F."/>
            <person name="Ruiz-Romero M."/>
            <person name="Marangio P."/>
            <person name="Guigo R."/>
            <person name="Rago D."/>
            <person name="Mirbahai L."/>
            <person name="Eastwood N."/>
            <person name="Colbourne J.K."/>
            <person name="Zhou J."/>
            <person name="Mallon E."/>
            <person name="Orsini L."/>
        </authorList>
    </citation>
    <scope>NUCLEOTIDE SEQUENCE [LARGE SCALE GENOMIC DNA]</scope>
    <source>
        <strain evidence="1">LRV0_1</strain>
    </source>
</reference>
<dbReference type="PANTHER" id="PTHR34153">
    <property type="entry name" value="SI:CH211-262H13.3-RELATED-RELATED"/>
    <property type="match status" value="1"/>
</dbReference>
<organism evidence="1 2">
    <name type="scientific">Daphnia magna</name>
    <dbReference type="NCBI Taxonomy" id="35525"/>
    <lineage>
        <taxon>Eukaryota</taxon>
        <taxon>Metazoa</taxon>
        <taxon>Ecdysozoa</taxon>
        <taxon>Arthropoda</taxon>
        <taxon>Crustacea</taxon>
        <taxon>Branchiopoda</taxon>
        <taxon>Diplostraca</taxon>
        <taxon>Cladocera</taxon>
        <taxon>Anomopoda</taxon>
        <taxon>Daphniidae</taxon>
        <taxon>Daphnia</taxon>
    </lineage>
</organism>
<protein>
    <recommendedName>
        <fullName evidence="3">DUF4806 domain-containing protein</fullName>
    </recommendedName>
</protein>
<evidence type="ECO:0000313" key="1">
    <source>
        <dbReference type="EMBL" id="KAK4003556.1"/>
    </source>
</evidence>
<sequence>MLSRYPRCPGAHAAQVPTLPRCPRCPGCSCLVKWIRKPSKVLQLVDLYGVAVNEHGVSQPVTVIPTHQLPTVTSSLPPQSLRTASTSFDLLVEYIEPVTPKKTVISHFDKQAHIPIFCEQHREALIPYMRGMISLSHDMRDQGYLSTADLDRLTRIETALKQKDLEDDESELFAEMLPLTTMENFKKFDDELKKPWIKKCLNNHLIGIGGNEPKTIVRLITRRLRTKDVGKLFSWYGQRGNVCLSNTNVGKSIITAAKRTQPMVTEQDAIKMIQALLRHCKDKEKNNEVRGKKNYFMFVRSPVYPYHSRMNHPRMSIGIFLEGLLIFNRYQTDVQTGVNAVPRMSIGYHPY</sequence>
<evidence type="ECO:0000313" key="2">
    <source>
        <dbReference type="Proteomes" id="UP001234178"/>
    </source>
</evidence>